<gene>
    <name evidence="2" type="ORF">BHYA_0145g00260</name>
</gene>
<organism evidence="2 3">
    <name type="scientific">Botrytis hyacinthi</name>
    <dbReference type="NCBI Taxonomy" id="278943"/>
    <lineage>
        <taxon>Eukaryota</taxon>
        <taxon>Fungi</taxon>
        <taxon>Dikarya</taxon>
        <taxon>Ascomycota</taxon>
        <taxon>Pezizomycotina</taxon>
        <taxon>Leotiomycetes</taxon>
        <taxon>Helotiales</taxon>
        <taxon>Sclerotiniaceae</taxon>
        <taxon>Botrytis</taxon>
    </lineage>
</organism>
<name>A0A4Z1GFQ8_9HELO</name>
<keyword evidence="1" id="KW-0472">Membrane</keyword>
<dbReference type="Gene3D" id="3.80.20.20">
    <property type="entry name" value="Receptor L-domain"/>
    <property type="match status" value="1"/>
</dbReference>
<protein>
    <recommendedName>
        <fullName evidence="4">Receptor L-domain domain-containing protein</fullName>
    </recommendedName>
</protein>
<reference evidence="2 3" key="1">
    <citation type="submission" date="2017-12" db="EMBL/GenBank/DDBJ databases">
        <title>Comparative genomics of Botrytis spp.</title>
        <authorList>
            <person name="Valero-Jimenez C.A."/>
            <person name="Tapia P."/>
            <person name="Veloso J."/>
            <person name="Silva-Moreno E."/>
            <person name="Staats M."/>
            <person name="Valdes J.H."/>
            <person name="Van Kan J.A.L."/>
        </authorList>
    </citation>
    <scope>NUCLEOTIDE SEQUENCE [LARGE SCALE GENOMIC DNA]</scope>
    <source>
        <strain evidence="2 3">Bh0001</strain>
    </source>
</reference>
<evidence type="ECO:0000256" key="1">
    <source>
        <dbReference type="SAM" id="Phobius"/>
    </source>
</evidence>
<sequence>MPALEFCHNLILAANYFSSYAAPKLEHVQGNLQITGNDNLRTVSLPLLQRVALLEHSESFYSGNNTPFGNSSLKVTGNRNLQDISMPALIHVDQDLEISGSKDLMHINLTSLAEIRGRLAVINGTFTKIPLPSLKILSPSLHSAMKNGAWNCSRISSELGSIDAPGRSLSCPDFSPRTKYAPVLENIGSKHGSPSIFVAPSIIFGILLAICMIIFVKNRMRSVFVFESTKPMSFNVLSSHRTRIENMPKLMTVERPVELSDPWQEMYELQATEYHELDSLPIIPTSMEKSYSVTQNPLLNDLGQTDAP</sequence>
<evidence type="ECO:0000313" key="2">
    <source>
        <dbReference type="EMBL" id="TGO35824.1"/>
    </source>
</evidence>
<dbReference type="EMBL" id="PQXK01000145">
    <property type="protein sequence ID" value="TGO35824.1"/>
    <property type="molecule type" value="Genomic_DNA"/>
</dbReference>
<proteinExistence type="predicted"/>
<dbReference type="Proteomes" id="UP000297814">
    <property type="component" value="Unassembled WGS sequence"/>
</dbReference>
<dbReference type="AlphaFoldDB" id="A0A4Z1GFQ8"/>
<evidence type="ECO:0008006" key="4">
    <source>
        <dbReference type="Google" id="ProtNLM"/>
    </source>
</evidence>
<keyword evidence="3" id="KW-1185">Reference proteome</keyword>
<keyword evidence="1" id="KW-1133">Transmembrane helix</keyword>
<dbReference type="InterPro" id="IPR036941">
    <property type="entry name" value="Rcpt_L-dom_sf"/>
</dbReference>
<keyword evidence="1" id="KW-0812">Transmembrane</keyword>
<evidence type="ECO:0000313" key="3">
    <source>
        <dbReference type="Proteomes" id="UP000297814"/>
    </source>
</evidence>
<feature type="transmembrane region" description="Helical" evidence="1">
    <location>
        <begin position="196"/>
        <end position="216"/>
    </location>
</feature>
<accession>A0A4Z1GFQ8</accession>
<dbReference type="SUPFAM" id="SSF52058">
    <property type="entry name" value="L domain-like"/>
    <property type="match status" value="1"/>
</dbReference>
<comment type="caution">
    <text evidence="2">The sequence shown here is derived from an EMBL/GenBank/DDBJ whole genome shotgun (WGS) entry which is preliminary data.</text>
</comment>